<protein>
    <submittedName>
        <fullName evidence="2">Glycosyltransferase family 39 protein</fullName>
    </submittedName>
</protein>
<feature type="transmembrane region" description="Helical" evidence="1">
    <location>
        <begin position="174"/>
        <end position="192"/>
    </location>
</feature>
<keyword evidence="1" id="KW-0472">Membrane</keyword>
<feature type="transmembrane region" description="Helical" evidence="1">
    <location>
        <begin position="228"/>
        <end position="246"/>
    </location>
</feature>
<feature type="transmembrane region" description="Helical" evidence="1">
    <location>
        <begin position="51"/>
        <end position="69"/>
    </location>
</feature>
<proteinExistence type="predicted"/>
<keyword evidence="1" id="KW-1133">Transmembrane helix</keyword>
<reference evidence="2 3" key="1">
    <citation type="journal article" date="2019" name="Int. J. Syst. Evol. Microbiol.">
        <title>The Global Catalogue of Microorganisms (GCM) 10K type strain sequencing project: providing services to taxonomists for standard genome sequencing and annotation.</title>
        <authorList>
            <consortium name="The Broad Institute Genomics Platform"/>
            <consortium name="The Broad Institute Genome Sequencing Center for Infectious Disease"/>
            <person name="Wu L."/>
            <person name="Ma J."/>
        </authorList>
    </citation>
    <scope>NUCLEOTIDE SEQUENCE [LARGE SCALE GENOMIC DNA]</scope>
    <source>
        <strain evidence="2 3">JCM 13518</strain>
    </source>
</reference>
<feature type="transmembrane region" description="Helical" evidence="1">
    <location>
        <begin position="12"/>
        <end position="31"/>
    </location>
</feature>
<comment type="caution">
    <text evidence="2">The sequence shown here is derived from an EMBL/GenBank/DDBJ whole genome shotgun (WGS) entry which is preliminary data.</text>
</comment>
<feature type="transmembrane region" description="Helical" evidence="1">
    <location>
        <begin position="204"/>
        <end position="222"/>
    </location>
</feature>
<keyword evidence="3" id="KW-1185">Reference proteome</keyword>
<accession>A0ABN2JK88</accession>
<evidence type="ECO:0000313" key="2">
    <source>
        <dbReference type="EMBL" id="GAA1729431.1"/>
    </source>
</evidence>
<dbReference type="EMBL" id="BAAAME010000002">
    <property type="protein sequence ID" value="GAA1729431.1"/>
    <property type="molecule type" value="Genomic_DNA"/>
</dbReference>
<feature type="transmembrane region" description="Helical" evidence="1">
    <location>
        <begin position="289"/>
        <end position="312"/>
    </location>
</feature>
<feature type="transmembrane region" description="Helical" evidence="1">
    <location>
        <begin position="332"/>
        <end position="355"/>
    </location>
</feature>
<feature type="transmembrane region" description="Helical" evidence="1">
    <location>
        <begin position="397"/>
        <end position="414"/>
    </location>
</feature>
<evidence type="ECO:0000256" key="1">
    <source>
        <dbReference type="SAM" id="Phobius"/>
    </source>
</evidence>
<feature type="transmembrane region" description="Helical" evidence="1">
    <location>
        <begin position="258"/>
        <end position="283"/>
    </location>
</feature>
<dbReference type="Proteomes" id="UP001501057">
    <property type="component" value="Unassembled WGS sequence"/>
</dbReference>
<keyword evidence="1" id="KW-0812">Transmembrane</keyword>
<dbReference type="RefSeq" id="WP_344197895.1">
    <property type="nucleotide sequence ID" value="NZ_BAAAME010000002.1"/>
</dbReference>
<gene>
    <name evidence="2" type="ORF">GCM10009710_07540</name>
</gene>
<name>A0ABN2JK88_9ACTN</name>
<organism evidence="2 3">
    <name type="scientific">Aeromicrobium alkaliterrae</name>
    <dbReference type="NCBI Taxonomy" id="302168"/>
    <lineage>
        <taxon>Bacteria</taxon>
        <taxon>Bacillati</taxon>
        <taxon>Actinomycetota</taxon>
        <taxon>Actinomycetes</taxon>
        <taxon>Propionibacteriales</taxon>
        <taxon>Nocardioidaceae</taxon>
        <taxon>Aeromicrobium</taxon>
    </lineage>
</organism>
<feature type="transmembrane region" description="Helical" evidence="1">
    <location>
        <begin position="81"/>
        <end position="99"/>
    </location>
</feature>
<feature type="transmembrane region" description="Helical" evidence="1">
    <location>
        <begin position="426"/>
        <end position="443"/>
    </location>
</feature>
<sequence>MRDRLLSRRAALISAAAGLVLVLLAIYVPQWTGENVMVNWPPLHADWDPRIGLLTIPAVLIGILMVAGLPRLVAASGWRRTLLIAYLATWLWTMAVAMTEGPDGLARVFDVVDRPGEYVYDAQRVDAILPMLRTFIDHIPMDSVDNWKTHVAGHPPGALLFFVLVDRLGITDPFWIGVVVVTVGSSAIVAVLHTLKILGSEKLARAALPWIVLAPVVVYMGVNGDAMFTAVAAWGLCLLAVATKVPRHRVSAGIGAGLLLGFCVYLSYGLVLLGILALAVLWIGRSWRALPWALGGALAVAATFTVLGFHWWEAYPVLRERYYDGIASDRAYWYWVWADVAAWTFTVGLAVWAAFPRGLAALLAWRRGGNSLAEGRESTPEGAGIHSRAVPDGRDRGVLAALAAAALLTILVATLSGMSKAEVERIWMPFTIWVVALPLLLPTRWHRPLLASQVVTALLVQQLLLTRW</sequence>
<evidence type="ECO:0000313" key="3">
    <source>
        <dbReference type="Proteomes" id="UP001501057"/>
    </source>
</evidence>